<keyword evidence="2" id="KW-1185">Reference proteome</keyword>
<dbReference type="STRING" id="1247936.BN2475_1640002"/>
<reference evidence="1 2" key="1">
    <citation type="submission" date="2016-12" db="EMBL/GenBank/DDBJ databases">
        <authorList>
            <person name="Song W.-J."/>
            <person name="Kurnit D.M."/>
        </authorList>
    </citation>
    <scope>NUCLEOTIDE SEQUENCE [LARGE SCALE GENOMIC DNA]</scope>
    <source>
        <strain evidence="1 2">STM7296</strain>
    </source>
</reference>
<dbReference type="InterPro" id="IPR058891">
    <property type="entry name" value="CPPA"/>
</dbReference>
<dbReference type="EMBL" id="CYGX02000164">
    <property type="protein sequence ID" value="SIT49644.1"/>
    <property type="molecule type" value="Genomic_DNA"/>
</dbReference>
<protein>
    <recommendedName>
        <fullName evidence="3">Cryptic plasmid protein A</fullName>
    </recommendedName>
</protein>
<sequence>MEHLVCAQNEWDRRTLAWLREHVGDAAIEAAVLRHVGPAKSYLSAICRKLGVTAPEFAVPRRRVANATAEQSLATIRQIQALRGGQRPPKREAVQRP</sequence>
<accession>A0A1N7SQH0</accession>
<organism evidence="1 2">
    <name type="scientific">Paraburkholderia ribeironis</name>
    <dbReference type="NCBI Taxonomy" id="1247936"/>
    <lineage>
        <taxon>Bacteria</taxon>
        <taxon>Pseudomonadati</taxon>
        <taxon>Pseudomonadota</taxon>
        <taxon>Betaproteobacteria</taxon>
        <taxon>Burkholderiales</taxon>
        <taxon>Burkholderiaceae</taxon>
        <taxon>Paraburkholderia</taxon>
    </lineage>
</organism>
<name>A0A1N7SQH0_9BURK</name>
<dbReference type="AlphaFoldDB" id="A0A1N7SQH0"/>
<evidence type="ECO:0008006" key="3">
    <source>
        <dbReference type="Google" id="ProtNLM"/>
    </source>
</evidence>
<proteinExistence type="predicted"/>
<evidence type="ECO:0000313" key="1">
    <source>
        <dbReference type="EMBL" id="SIT49644.1"/>
    </source>
</evidence>
<evidence type="ECO:0000313" key="2">
    <source>
        <dbReference type="Proteomes" id="UP000187012"/>
    </source>
</evidence>
<gene>
    <name evidence="1" type="ORF">BN2475_1640002</name>
</gene>
<dbReference type="Pfam" id="PF25860">
    <property type="entry name" value="CPPA"/>
    <property type="match status" value="1"/>
</dbReference>
<dbReference type="Proteomes" id="UP000187012">
    <property type="component" value="Unassembled WGS sequence"/>
</dbReference>